<name>A0ABU3W0D8_9GAMM</name>
<evidence type="ECO:0000256" key="2">
    <source>
        <dbReference type="RuleBase" id="RU003860"/>
    </source>
</evidence>
<evidence type="ECO:0000313" key="4">
    <source>
        <dbReference type="EMBL" id="MDV2080008.1"/>
    </source>
</evidence>
<reference evidence="4 5" key="1">
    <citation type="submission" date="2023-10" db="EMBL/GenBank/DDBJ databases">
        <title>Characteristics and mechanism of a salt-tolerant marine origin heterotrophic nitrifying- aerobic denitrifying bacteria Marinobacter xestospongiae HN1.</title>
        <authorList>
            <person name="Qi R."/>
        </authorList>
    </citation>
    <scope>NUCLEOTIDE SEQUENCE [LARGE SCALE GENOMIC DNA]</scope>
    <source>
        <strain evidence="4 5">HN1</strain>
    </source>
</reference>
<comment type="similarity">
    <text evidence="1 2">Belongs to the BolA/IbaG family.</text>
</comment>
<dbReference type="EMBL" id="JAWIIJ010000010">
    <property type="protein sequence ID" value="MDV2080008.1"/>
    <property type="molecule type" value="Genomic_DNA"/>
</dbReference>
<evidence type="ECO:0000256" key="3">
    <source>
        <dbReference type="SAM" id="MobiDB-lite"/>
    </source>
</evidence>
<dbReference type="PANTHER" id="PTHR46229">
    <property type="entry name" value="BOLA TRANSCRIPTION REGULATOR"/>
    <property type="match status" value="1"/>
</dbReference>
<feature type="region of interest" description="Disordered" evidence="3">
    <location>
        <begin position="88"/>
        <end position="110"/>
    </location>
</feature>
<dbReference type="SUPFAM" id="SSF82657">
    <property type="entry name" value="BolA-like"/>
    <property type="match status" value="1"/>
</dbReference>
<dbReference type="InterPro" id="IPR036065">
    <property type="entry name" value="BolA-like_sf"/>
</dbReference>
<dbReference type="Proteomes" id="UP001269819">
    <property type="component" value="Unassembled WGS sequence"/>
</dbReference>
<gene>
    <name evidence="4" type="ORF">RYS15_15085</name>
</gene>
<dbReference type="PANTHER" id="PTHR46229:SF2">
    <property type="entry name" value="BOLA-LIKE PROTEIN 1"/>
    <property type="match status" value="1"/>
</dbReference>
<evidence type="ECO:0000256" key="1">
    <source>
        <dbReference type="ARBA" id="ARBA00005578"/>
    </source>
</evidence>
<dbReference type="PIRSF" id="PIRSF003113">
    <property type="entry name" value="BolA"/>
    <property type="match status" value="1"/>
</dbReference>
<dbReference type="InterPro" id="IPR050961">
    <property type="entry name" value="BolA/IbaG_stress_morph_reg"/>
</dbReference>
<keyword evidence="5" id="KW-1185">Reference proteome</keyword>
<dbReference type="RefSeq" id="WP_227171659.1">
    <property type="nucleotide sequence ID" value="NZ_BAABBC010000029.1"/>
</dbReference>
<dbReference type="InterPro" id="IPR002634">
    <property type="entry name" value="BolA"/>
</dbReference>
<proteinExistence type="inferred from homology"/>
<organism evidence="4 5">
    <name type="scientific">Marinobacter xestospongiae</name>
    <dbReference type="NCBI Taxonomy" id="994319"/>
    <lineage>
        <taxon>Bacteria</taxon>
        <taxon>Pseudomonadati</taxon>
        <taxon>Pseudomonadota</taxon>
        <taxon>Gammaproteobacteria</taxon>
        <taxon>Pseudomonadales</taxon>
        <taxon>Marinobacteraceae</taxon>
        <taxon>Marinobacter</taxon>
    </lineage>
</organism>
<accession>A0ABU3W0D8</accession>
<evidence type="ECO:0000313" key="5">
    <source>
        <dbReference type="Proteomes" id="UP001269819"/>
    </source>
</evidence>
<sequence length="110" mass="12004">MSVQQTIEEKLQQGFDVQELSVENESHMHSVPANSETHFKVTLVSGAFAGQGKVKRHQAIYRLLAEEMAAGVHALALHLYTPDEWAAQDGVSPASPNCMGGSKRDPAFKE</sequence>
<dbReference type="Gene3D" id="3.30.300.90">
    <property type="entry name" value="BolA-like"/>
    <property type="match status" value="1"/>
</dbReference>
<dbReference type="Pfam" id="PF01722">
    <property type="entry name" value="BolA"/>
    <property type="match status" value="1"/>
</dbReference>
<protein>
    <submittedName>
        <fullName evidence="4">BolA/IbaG family iron-sulfur metabolism protein</fullName>
    </submittedName>
</protein>
<comment type="caution">
    <text evidence="4">The sequence shown here is derived from an EMBL/GenBank/DDBJ whole genome shotgun (WGS) entry which is preliminary data.</text>
</comment>